<organism evidence="1 2">
    <name type="scientific">Dreissena polymorpha</name>
    <name type="common">Zebra mussel</name>
    <name type="synonym">Mytilus polymorpha</name>
    <dbReference type="NCBI Taxonomy" id="45954"/>
    <lineage>
        <taxon>Eukaryota</taxon>
        <taxon>Metazoa</taxon>
        <taxon>Spiralia</taxon>
        <taxon>Lophotrochozoa</taxon>
        <taxon>Mollusca</taxon>
        <taxon>Bivalvia</taxon>
        <taxon>Autobranchia</taxon>
        <taxon>Heteroconchia</taxon>
        <taxon>Euheterodonta</taxon>
        <taxon>Imparidentia</taxon>
        <taxon>Neoheterodontei</taxon>
        <taxon>Myida</taxon>
        <taxon>Dreissenoidea</taxon>
        <taxon>Dreissenidae</taxon>
        <taxon>Dreissena</taxon>
    </lineage>
</organism>
<gene>
    <name evidence="1" type="ORF">DPMN_082382</name>
</gene>
<dbReference type="EMBL" id="JAIWYP010000016">
    <property type="protein sequence ID" value="KAH3694937.1"/>
    <property type="molecule type" value="Genomic_DNA"/>
</dbReference>
<dbReference type="Proteomes" id="UP000828390">
    <property type="component" value="Unassembled WGS sequence"/>
</dbReference>
<name>A0A9D3YAP3_DREPO</name>
<proteinExistence type="predicted"/>
<evidence type="ECO:0000313" key="2">
    <source>
        <dbReference type="Proteomes" id="UP000828390"/>
    </source>
</evidence>
<comment type="caution">
    <text evidence="1">The sequence shown here is derived from an EMBL/GenBank/DDBJ whole genome shotgun (WGS) entry which is preliminary data.</text>
</comment>
<reference evidence="1" key="2">
    <citation type="submission" date="2020-11" db="EMBL/GenBank/DDBJ databases">
        <authorList>
            <person name="McCartney M.A."/>
            <person name="Auch B."/>
            <person name="Kono T."/>
            <person name="Mallez S."/>
            <person name="Becker A."/>
            <person name="Gohl D.M."/>
            <person name="Silverstein K.A.T."/>
            <person name="Koren S."/>
            <person name="Bechman K.B."/>
            <person name="Herman A."/>
            <person name="Abrahante J.E."/>
            <person name="Garbe J."/>
        </authorList>
    </citation>
    <scope>NUCLEOTIDE SEQUENCE</scope>
    <source>
        <strain evidence="1">Duluth1</strain>
        <tissue evidence="1">Whole animal</tissue>
    </source>
</reference>
<keyword evidence="2" id="KW-1185">Reference proteome</keyword>
<dbReference type="AlphaFoldDB" id="A0A9D3YAP3"/>
<reference evidence="1" key="1">
    <citation type="journal article" date="2019" name="bioRxiv">
        <title>The Genome of the Zebra Mussel, Dreissena polymorpha: A Resource for Invasive Species Research.</title>
        <authorList>
            <person name="McCartney M.A."/>
            <person name="Auch B."/>
            <person name="Kono T."/>
            <person name="Mallez S."/>
            <person name="Zhang Y."/>
            <person name="Obille A."/>
            <person name="Becker A."/>
            <person name="Abrahante J.E."/>
            <person name="Garbe J."/>
            <person name="Badalamenti J.P."/>
            <person name="Herman A."/>
            <person name="Mangelson H."/>
            <person name="Liachko I."/>
            <person name="Sullivan S."/>
            <person name="Sone E.D."/>
            <person name="Koren S."/>
            <person name="Silverstein K.A.T."/>
            <person name="Beckman K.B."/>
            <person name="Gohl D.M."/>
        </authorList>
    </citation>
    <scope>NUCLEOTIDE SEQUENCE</scope>
    <source>
        <strain evidence="1">Duluth1</strain>
        <tissue evidence="1">Whole animal</tissue>
    </source>
</reference>
<accession>A0A9D3YAP3</accession>
<sequence length="75" mass="8758">MRLYYNRCYKQQSVQEYRTRNSTRYDCTTTDVSSSKVCKSTGRAIVPDTTVLQQMLQAAKCARVPDAQKLRIRLY</sequence>
<protein>
    <submittedName>
        <fullName evidence="1">Uncharacterized protein</fullName>
    </submittedName>
</protein>
<evidence type="ECO:0000313" key="1">
    <source>
        <dbReference type="EMBL" id="KAH3694937.1"/>
    </source>
</evidence>